<dbReference type="PROSITE" id="PS51257">
    <property type="entry name" value="PROKAR_LIPOPROTEIN"/>
    <property type="match status" value="1"/>
</dbReference>
<sequence>MRRLVENLADTLVSLVVPKARAQAASCTWGAGCKCVPNAGSGLYYRYRYCVNPDGGGTTVSCVFYTRGC</sequence>
<comment type="caution">
    <text evidence="1">The sequence shown here is derived from an EMBL/GenBank/DDBJ whole genome shotgun (WGS) entry which is preliminary data.</text>
</comment>
<accession>A0A3A4B5V5</accession>
<dbReference type="EMBL" id="QZEY01000001">
    <property type="protein sequence ID" value="RJL36010.1"/>
    <property type="molecule type" value="Genomic_DNA"/>
</dbReference>
<proteinExistence type="predicted"/>
<organism evidence="1 2">
    <name type="scientific">Bailinhaonella thermotolerans</name>
    <dbReference type="NCBI Taxonomy" id="1070861"/>
    <lineage>
        <taxon>Bacteria</taxon>
        <taxon>Bacillati</taxon>
        <taxon>Actinomycetota</taxon>
        <taxon>Actinomycetes</taxon>
        <taxon>Streptosporangiales</taxon>
        <taxon>Streptosporangiaceae</taxon>
        <taxon>Bailinhaonella</taxon>
    </lineage>
</organism>
<protein>
    <submittedName>
        <fullName evidence="1">Uncharacterized protein</fullName>
    </submittedName>
</protein>
<reference evidence="1 2" key="1">
    <citation type="submission" date="2018-09" db="EMBL/GenBank/DDBJ databases">
        <title>YIM 75507 draft genome.</title>
        <authorList>
            <person name="Tang S."/>
            <person name="Feng Y."/>
        </authorList>
    </citation>
    <scope>NUCLEOTIDE SEQUENCE [LARGE SCALE GENOMIC DNA]</scope>
    <source>
        <strain evidence="1 2">YIM 75507</strain>
    </source>
</reference>
<evidence type="ECO:0000313" key="1">
    <source>
        <dbReference type="EMBL" id="RJL36010.1"/>
    </source>
</evidence>
<gene>
    <name evidence="1" type="ORF">D5H75_04425</name>
</gene>
<dbReference type="AlphaFoldDB" id="A0A3A4B5V5"/>
<dbReference type="RefSeq" id="WP_119924984.1">
    <property type="nucleotide sequence ID" value="NZ_QZEY01000001.1"/>
</dbReference>
<evidence type="ECO:0000313" key="2">
    <source>
        <dbReference type="Proteomes" id="UP000265768"/>
    </source>
</evidence>
<name>A0A3A4B5V5_9ACTN</name>
<keyword evidence="2" id="KW-1185">Reference proteome</keyword>
<dbReference type="Proteomes" id="UP000265768">
    <property type="component" value="Unassembled WGS sequence"/>
</dbReference>